<dbReference type="InterPro" id="IPR050482">
    <property type="entry name" value="Sensor_HK_TwoCompSys"/>
</dbReference>
<proteinExistence type="predicted"/>
<feature type="domain" description="Histidine kinase/HSP90-like ATPase" evidence="8">
    <location>
        <begin position="291"/>
        <end position="371"/>
    </location>
</feature>
<dbReference type="Pfam" id="PF23540">
    <property type="entry name" value="DesK_N"/>
    <property type="match status" value="1"/>
</dbReference>
<keyword evidence="4 11" id="KW-0418">Kinase</keyword>
<dbReference type="Gene3D" id="3.30.565.10">
    <property type="entry name" value="Histidine kinase-like ATPase, C-terminal domain"/>
    <property type="match status" value="1"/>
</dbReference>
<comment type="catalytic activity">
    <reaction evidence="1">
        <text>ATP + protein L-histidine = ADP + protein N-phospho-L-histidine.</text>
        <dbReference type="EC" id="2.7.13.3"/>
    </reaction>
</comment>
<dbReference type="Gene3D" id="1.20.5.1930">
    <property type="match status" value="1"/>
</dbReference>
<dbReference type="AlphaFoldDB" id="I3E969"/>
<evidence type="ECO:0000313" key="12">
    <source>
        <dbReference type="Proteomes" id="UP000027602"/>
    </source>
</evidence>
<evidence type="ECO:0000256" key="3">
    <source>
        <dbReference type="ARBA" id="ARBA00022679"/>
    </source>
</evidence>
<evidence type="ECO:0000256" key="5">
    <source>
        <dbReference type="ARBA" id="ARBA00023012"/>
    </source>
</evidence>
<dbReference type="EMBL" id="CP007739">
    <property type="protein sequence ID" value="AIE60295.1"/>
    <property type="molecule type" value="Genomic_DNA"/>
</dbReference>
<dbReference type="GO" id="GO:0016020">
    <property type="term" value="C:membrane"/>
    <property type="evidence" value="ECO:0007669"/>
    <property type="project" value="InterPro"/>
</dbReference>
<dbReference type="STRING" id="796606.BMMGA3_09485"/>
<keyword evidence="6" id="KW-0175">Coiled coil</keyword>
<dbReference type="OrthoDB" id="9797605at2"/>
<dbReference type="GO" id="GO:0000155">
    <property type="term" value="F:phosphorelay sensor kinase activity"/>
    <property type="evidence" value="ECO:0007669"/>
    <property type="project" value="InterPro"/>
</dbReference>
<evidence type="ECO:0000313" key="11">
    <source>
        <dbReference type="EMBL" id="AIE60295.1"/>
    </source>
</evidence>
<dbReference type="RefSeq" id="WP_004434647.1">
    <property type="nucleotide sequence ID" value="NZ_ADWW01000002.1"/>
</dbReference>
<evidence type="ECO:0000256" key="7">
    <source>
        <dbReference type="SAM" id="Phobius"/>
    </source>
</evidence>
<dbReference type="eggNOG" id="COG4585">
    <property type="taxonomic scope" value="Bacteria"/>
</dbReference>
<keyword evidence="7" id="KW-0812">Transmembrane</keyword>
<feature type="domain" description="Signal transduction histidine kinase subgroup 3 dimerisation and phosphoacceptor" evidence="9">
    <location>
        <begin position="186"/>
        <end position="251"/>
    </location>
</feature>
<dbReference type="InterPro" id="IPR011712">
    <property type="entry name" value="Sig_transdc_His_kin_sub3_dim/P"/>
</dbReference>
<dbReference type="EC" id="2.7.13.3" evidence="2"/>
<dbReference type="InterPro" id="IPR036890">
    <property type="entry name" value="HATPase_C_sf"/>
</dbReference>
<evidence type="ECO:0000256" key="6">
    <source>
        <dbReference type="SAM" id="Coils"/>
    </source>
</evidence>
<name>I3E969_BACMM</name>
<dbReference type="KEGG" id="bmet:BMMGA3_09485"/>
<feature type="transmembrane region" description="Helical" evidence="7">
    <location>
        <begin position="142"/>
        <end position="158"/>
    </location>
</feature>
<feature type="transmembrane region" description="Helical" evidence="7">
    <location>
        <begin position="110"/>
        <end position="130"/>
    </location>
</feature>
<accession>I3E969</accession>
<organism evidence="11 12">
    <name type="scientific">Bacillus methanolicus (strain MGA3 / ATCC 53907)</name>
    <dbReference type="NCBI Taxonomy" id="796606"/>
    <lineage>
        <taxon>Bacteria</taxon>
        <taxon>Bacillati</taxon>
        <taxon>Bacillota</taxon>
        <taxon>Bacilli</taxon>
        <taxon>Bacillales</taxon>
        <taxon>Bacillaceae</taxon>
        <taxon>Bacillus</taxon>
    </lineage>
</organism>
<keyword evidence="5" id="KW-0902">Two-component regulatory system</keyword>
<reference evidence="11 12" key="1">
    <citation type="journal article" date="2015" name="BMC Genomics">
        <title>Transcriptome analysis of thermophilic methylotrophic Bacillus methanolicus MGA3 using RNA-sequencing provides detailed insights into its previously uncharted transcriptional landscape.</title>
        <authorList>
            <person name="Irla M."/>
            <person name="Neshat A."/>
            <person name="Brautaset T."/>
            <person name="Ruckert C."/>
            <person name="Kalinowski J."/>
            <person name="Wendisch V.F."/>
        </authorList>
    </citation>
    <scope>NUCLEOTIDE SEQUENCE [LARGE SCALE GENOMIC DNA]</scope>
    <source>
        <strain evidence="12">MGA3 / ATCC 53907</strain>
    </source>
</reference>
<dbReference type="SUPFAM" id="SSF55874">
    <property type="entry name" value="ATPase domain of HSP90 chaperone/DNA topoisomerase II/histidine kinase"/>
    <property type="match status" value="1"/>
</dbReference>
<evidence type="ECO:0000256" key="2">
    <source>
        <dbReference type="ARBA" id="ARBA00012438"/>
    </source>
</evidence>
<evidence type="ECO:0000259" key="9">
    <source>
        <dbReference type="Pfam" id="PF07730"/>
    </source>
</evidence>
<sequence>MLNFKGRQISIFPRRYGFFPYIFLIYILFPIYYLMSETRLKQVIGYGMVCLFLVTYRQLYFAAERLSFSTWLALQLLIIFIFSMFYNLNFLFLGFFPANFIGWYKDKRMFKWGIISLIFVELVPLCYHLIFSKLDISTKELLYFVPFLIIMFISPYGIRSMNKRMELEKQLDQANQQIKELVKREERLRIARDLHDTLGHTLSLLTLKSQLVQRLTAIDPERARIEAKEMEVTSRAALKQVRELVSDMRAATIAEELLQIQQFLKAAGIDYHYNGEDDFAEISPFTQNIMSLCLREAATNVVKHSRAKNCFISIYRTSDHFKVIIKDDGIGMADHHSYGNGLNGIKERLDLIDGTLFLFNHNGTVLEMTVPIIQKAEKEGAAL</sequence>
<dbReference type="GO" id="GO:0046983">
    <property type="term" value="F:protein dimerization activity"/>
    <property type="evidence" value="ECO:0007669"/>
    <property type="project" value="InterPro"/>
</dbReference>
<dbReference type="Proteomes" id="UP000027602">
    <property type="component" value="Chromosome"/>
</dbReference>
<evidence type="ECO:0000256" key="4">
    <source>
        <dbReference type="ARBA" id="ARBA00022777"/>
    </source>
</evidence>
<evidence type="ECO:0000259" key="8">
    <source>
        <dbReference type="Pfam" id="PF02518"/>
    </source>
</evidence>
<feature type="domain" description="DesK/YvfT N-terminal" evidence="10">
    <location>
        <begin position="8"/>
        <end position="154"/>
    </location>
</feature>
<dbReference type="HOGENOM" id="CLU_000445_20_8_9"/>
<dbReference type="InterPro" id="IPR003594">
    <property type="entry name" value="HATPase_dom"/>
</dbReference>
<evidence type="ECO:0000259" key="10">
    <source>
        <dbReference type="Pfam" id="PF23540"/>
    </source>
</evidence>
<dbReference type="Pfam" id="PF07730">
    <property type="entry name" value="HisKA_3"/>
    <property type="match status" value="1"/>
</dbReference>
<evidence type="ECO:0000256" key="1">
    <source>
        <dbReference type="ARBA" id="ARBA00000085"/>
    </source>
</evidence>
<feature type="coiled-coil region" evidence="6">
    <location>
        <begin position="164"/>
        <end position="191"/>
    </location>
</feature>
<dbReference type="PANTHER" id="PTHR24421:SF63">
    <property type="entry name" value="SENSOR HISTIDINE KINASE DESK"/>
    <property type="match status" value="1"/>
</dbReference>
<dbReference type="Pfam" id="PF02518">
    <property type="entry name" value="HATPase_c"/>
    <property type="match status" value="1"/>
</dbReference>
<feature type="transmembrane region" description="Helical" evidence="7">
    <location>
        <begin position="72"/>
        <end position="98"/>
    </location>
</feature>
<gene>
    <name evidence="11" type="primary">yvfT</name>
    <name evidence="11" type="ORF">BMMGA3_09485</name>
</gene>
<feature type="transmembrane region" description="Helical" evidence="7">
    <location>
        <begin position="18"/>
        <end position="36"/>
    </location>
</feature>
<dbReference type="CDD" id="cd16917">
    <property type="entry name" value="HATPase_UhpB-NarQ-NarX-like"/>
    <property type="match status" value="1"/>
</dbReference>
<keyword evidence="7" id="KW-1133">Transmembrane helix</keyword>
<protein>
    <recommendedName>
        <fullName evidence="2">histidine kinase</fullName>
        <ecNumber evidence="2">2.7.13.3</ecNumber>
    </recommendedName>
</protein>
<dbReference type="PANTHER" id="PTHR24421">
    <property type="entry name" value="NITRATE/NITRITE SENSOR PROTEIN NARX-RELATED"/>
    <property type="match status" value="1"/>
</dbReference>
<dbReference type="InterPro" id="IPR056374">
    <property type="entry name" value="DesK/YvfT_N"/>
</dbReference>
<keyword evidence="12" id="KW-1185">Reference proteome</keyword>
<feature type="transmembrane region" description="Helical" evidence="7">
    <location>
        <begin position="43"/>
        <end position="60"/>
    </location>
</feature>
<keyword evidence="7" id="KW-0472">Membrane</keyword>
<keyword evidence="3 11" id="KW-0808">Transferase</keyword>